<gene>
    <name evidence="2" type="ORF">OCS65_18655</name>
</gene>
<reference evidence="2" key="1">
    <citation type="submission" date="2022-09" db="EMBL/GenBank/DDBJ databases">
        <title>The genome sequence of Rhodococcus aetherivorans N1.</title>
        <authorList>
            <person name="Jiang W."/>
        </authorList>
    </citation>
    <scope>NUCLEOTIDE SEQUENCE</scope>
    <source>
        <strain evidence="2">N1</strain>
    </source>
</reference>
<evidence type="ECO:0000313" key="3">
    <source>
        <dbReference type="Proteomes" id="UP001163947"/>
    </source>
</evidence>
<feature type="region of interest" description="Disordered" evidence="1">
    <location>
        <begin position="34"/>
        <end position="65"/>
    </location>
</feature>
<dbReference type="RefSeq" id="WP_050035020.1">
    <property type="nucleotide sequence ID" value="NZ_CP011341.1"/>
</dbReference>
<feature type="compositionally biased region" description="Basic and acidic residues" evidence="1">
    <location>
        <begin position="34"/>
        <end position="46"/>
    </location>
</feature>
<dbReference type="GeneID" id="83622483"/>
<protein>
    <submittedName>
        <fullName evidence="2">AMP-binding protein</fullName>
    </submittedName>
</protein>
<name>A0AA46SBX8_9NOCA</name>
<dbReference type="AlphaFoldDB" id="A0AA46SBX8"/>
<evidence type="ECO:0000313" key="2">
    <source>
        <dbReference type="EMBL" id="UYF92492.1"/>
    </source>
</evidence>
<dbReference type="Proteomes" id="UP001163947">
    <property type="component" value="Chromosome"/>
</dbReference>
<proteinExistence type="predicted"/>
<evidence type="ECO:0000256" key="1">
    <source>
        <dbReference type="SAM" id="MobiDB-lite"/>
    </source>
</evidence>
<feature type="region of interest" description="Disordered" evidence="1">
    <location>
        <begin position="1"/>
        <end position="20"/>
    </location>
</feature>
<accession>A0AA46SBX8</accession>
<dbReference type="KEGG" id="rav:AAT18_10350"/>
<dbReference type="EMBL" id="CP106982">
    <property type="protein sequence ID" value="UYF92492.1"/>
    <property type="molecule type" value="Genomic_DNA"/>
</dbReference>
<sequence>MNHLNHVADPSTVPGSAMSTAEIKARIDAMFADDHGNTVTGDDRRATAASPRRPGWASSRRGRRS</sequence>
<organism evidence="2 3">
    <name type="scientific">Rhodococcus aetherivorans</name>
    <dbReference type="NCBI Taxonomy" id="191292"/>
    <lineage>
        <taxon>Bacteria</taxon>
        <taxon>Bacillati</taxon>
        <taxon>Actinomycetota</taxon>
        <taxon>Actinomycetes</taxon>
        <taxon>Mycobacteriales</taxon>
        <taxon>Nocardiaceae</taxon>
        <taxon>Rhodococcus</taxon>
    </lineage>
</organism>